<comment type="caution">
    <text evidence="3">The sequence shown here is derived from an EMBL/GenBank/DDBJ whole genome shotgun (WGS) entry which is preliminary data.</text>
</comment>
<dbReference type="AlphaFoldDB" id="A0A8H7IV27"/>
<dbReference type="OrthoDB" id="4757095at2759"/>
<accession>A0A8H7IV27</accession>
<evidence type="ECO:0000256" key="1">
    <source>
        <dbReference type="SAM" id="MobiDB-lite"/>
    </source>
</evidence>
<name>A0A8H7IV27_9PLEO</name>
<dbReference type="PANTHER" id="PTHR38790:SF9">
    <property type="entry name" value="F-BOX DOMAIN-CONTAINING PROTEIN"/>
    <property type="match status" value="1"/>
</dbReference>
<dbReference type="Proteomes" id="UP000651452">
    <property type="component" value="Unassembled WGS sequence"/>
</dbReference>
<feature type="region of interest" description="Disordered" evidence="1">
    <location>
        <begin position="1"/>
        <end position="43"/>
    </location>
</feature>
<feature type="compositionally biased region" description="Basic and acidic residues" evidence="1">
    <location>
        <begin position="17"/>
        <end position="27"/>
    </location>
</feature>
<evidence type="ECO:0000259" key="2">
    <source>
        <dbReference type="Pfam" id="PF24864"/>
    </source>
</evidence>
<feature type="domain" description="DUF7730" evidence="2">
    <location>
        <begin position="94"/>
        <end position="350"/>
    </location>
</feature>
<dbReference type="PANTHER" id="PTHR38790">
    <property type="entry name" value="2EXR DOMAIN-CONTAINING PROTEIN-RELATED"/>
    <property type="match status" value="1"/>
</dbReference>
<protein>
    <recommendedName>
        <fullName evidence="2">DUF7730 domain-containing protein</fullName>
    </recommendedName>
</protein>
<gene>
    <name evidence="3" type="ORF">EKO04_009254</name>
</gene>
<dbReference type="Pfam" id="PF24864">
    <property type="entry name" value="DUF7730"/>
    <property type="match status" value="1"/>
</dbReference>
<feature type="compositionally biased region" description="Polar residues" evidence="1">
    <location>
        <begin position="28"/>
        <end position="37"/>
    </location>
</feature>
<organism evidence="3 4">
    <name type="scientific">Ascochyta lentis</name>
    <dbReference type="NCBI Taxonomy" id="205686"/>
    <lineage>
        <taxon>Eukaryota</taxon>
        <taxon>Fungi</taxon>
        <taxon>Dikarya</taxon>
        <taxon>Ascomycota</taxon>
        <taxon>Pezizomycotina</taxon>
        <taxon>Dothideomycetes</taxon>
        <taxon>Pleosporomycetidae</taxon>
        <taxon>Pleosporales</taxon>
        <taxon>Pleosporineae</taxon>
        <taxon>Didymellaceae</taxon>
        <taxon>Ascochyta</taxon>
    </lineage>
</organism>
<reference evidence="3" key="1">
    <citation type="submission" date="2018-12" db="EMBL/GenBank/DDBJ databases">
        <authorList>
            <person name="Syme R.A."/>
            <person name="Farfan-Caceres L."/>
            <person name="Lichtenzveig J."/>
        </authorList>
    </citation>
    <scope>NUCLEOTIDE SEQUENCE</scope>
    <source>
        <strain evidence="3">Al4</strain>
    </source>
</reference>
<dbReference type="InterPro" id="IPR056632">
    <property type="entry name" value="DUF7730"/>
</dbReference>
<reference evidence="3" key="2">
    <citation type="submission" date="2020-09" db="EMBL/GenBank/DDBJ databases">
        <title>Reference genome assembly for Australian Ascochyta lentis isolate Al4.</title>
        <authorList>
            <person name="Lee R.C."/>
            <person name="Farfan-Caceres L.M."/>
            <person name="Debler J.W."/>
            <person name="Williams A.H."/>
            <person name="Henares B.M."/>
        </authorList>
    </citation>
    <scope>NUCLEOTIDE SEQUENCE</scope>
    <source>
        <strain evidence="3">Al4</strain>
    </source>
</reference>
<evidence type="ECO:0000313" key="3">
    <source>
        <dbReference type="EMBL" id="KAF9692749.1"/>
    </source>
</evidence>
<keyword evidence="4" id="KW-1185">Reference proteome</keyword>
<dbReference type="EMBL" id="RZGK01000017">
    <property type="protein sequence ID" value="KAF9692749.1"/>
    <property type="molecule type" value="Genomic_DNA"/>
</dbReference>
<sequence>MKARLRSVFSHPAPRWEPSDIRSEDPGQRSNSDSRNAPASCKAKPNERITFHIKSSSSITPPYPNLNTQLLKPRKSTISLTSIPDPELDARTNFQWQSVFFAKVPMEIRRMVYGYLYEGETIHLTIGEKKEKLGRRETKFGNFICTQEHIGQCTCRVVVAGSPLETSLPQLDAGHLGLIRSCRRLCVYGLIASRYFAALTHTRYSECIHYLYAEHTFSLLHATHLLALPKRIPQQRLNAIRHLRLRWQIRALPYLRRISSTKYAYHEDTANWERAWRVLASLKGIKSLSVTLIDPSAQDIWEEKWLEHEAQLLEPVKQVAGVRNFELVLPYASCDVERDMGGCGVRLMRPNEGDRQA</sequence>
<evidence type="ECO:0000313" key="4">
    <source>
        <dbReference type="Proteomes" id="UP000651452"/>
    </source>
</evidence>
<proteinExistence type="predicted"/>